<reference evidence="2" key="1">
    <citation type="submission" date="2020-05" db="EMBL/GenBank/DDBJ databases">
        <title>Mycena genomes resolve the evolution of fungal bioluminescence.</title>
        <authorList>
            <person name="Tsai I.J."/>
        </authorList>
    </citation>
    <scope>NUCLEOTIDE SEQUENCE</scope>
    <source>
        <strain evidence="2">CCC161011</strain>
    </source>
</reference>
<dbReference type="AlphaFoldDB" id="A0A8H6X6H2"/>
<dbReference type="Gene3D" id="1.25.40.10">
    <property type="entry name" value="Tetratricopeptide repeat domain"/>
    <property type="match status" value="2"/>
</dbReference>
<evidence type="ECO:0000313" key="2">
    <source>
        <dbReference type="EMBL" id="KAF7334970.1"/>
    </source>
</evidence>
<dbReference type="Proteomes" id="UP000620124">
    <property type="component" value="Unassembled WGS sequence"/>
</dbReference>
<name>A0A8H6X6H2_9AGAR</name>
<sequence length="791" mass="86911">MDAQQTMTQPAETDQAANTSLAPYSIESTKVSMGAAENASLIKNADGFSILGGQFTSAAGNVTVHHHYPHHDPGLASISPINIMNDSFSESEIFCNQLLRQKRGFPLYVPEPPQTLPTEYQECGVQIGDVGTITPEGSFDFFFNVFLPADHPINDNDVPENFQPLSGYRPKDLQTQSYGAGSEVSTASVQRLDEGDFPGGDFIFGCRAPQGAVLALPHGSRLQKLKNVEPIREYAAAHAESWFKYINGRRGRGLRGAVYLVTGCEKAPSWGIASFHSTDEKFDLSFKPIAAAGRYRWRGNPAKKKCHDPSGPTHAATWNQTMFLHGLSISLGTTVWARIFATVQIREDNMDSGLQSAGDNVLTSAQGLSLVSRALSVLGGGTTTGGSYAGASSCAAFHPGQLINNYILDKTPQATVVMSHDDDWRDILGDDAPGFQVETTSQFLQRISDQYDIVEHEGATFLQETPVNNERKTQMDGELQSGRTRITKYSGNIDTVRLDHSTDLNAKDRDNLDQFKQVEGLQVMLLEKQREAQGSDHPDTLVSMQNLANTYSLDINQGSVSNRDSDLSNSETVTITGASVPNSAAYPSLEALRKEAEQQRVILYHKQRDLGDDHPDTLAAMENLAWTHHELGEYKSAGGLRTVLLEKRRVLLGDEDPLTLHSMHTLGATFNALGQFEKAEGLQIMLLEKLREALGDNHPDTLRIMGNLAHTYRQSGRLAEAENLMLQVLEKQRELLDEAHPDNLSHCVPSPRRPTKSTWVYSRSTLAYPSRPSRIGQGRPVLAYMGLPSVY</sequence>
<comment type="caution">
    <text evidence="2">The sequence shown here is derived from an EMBL/GenBank/DDBJ whole genome shotgun (WGS) entry which is preliminary data.</text>
</comment>
<feature type="region of interest" description="Disordered" evidence="1">
    <location>
        <begin position="1"/>
        <end position="20"/>
    </location>
</feature>
<dbReference type="PANTHER" id="PTHR46082:SF11">
    <property type="entry name" value="AAA+ ATPASE DOMAIN-CONTAINING PROTEIN-RELATED"/>
    <property type="match status" value="1"/>
</dbReference>
<gene>
    <name evidence="2" type="ORF">MVEN_02247000</name>
</gene>
<dbReference type="PANTHER" id="PTHR46082">
    <property type="entry name" value="ATP/GTP-BINDING PROTEIN-RELATED"/>
    <property type="match status" value="1"/>
</dbReference>
<protein>
    <submittedName>
        <fullName evidence="2">Pleiotropic drug resistance ABC transporter protein</fullName>
    </submittedName>
</protein>
<evidence type="ECO:0000313" key="3">
    <source>
        <dbReference type="Proteomes" id="UP000620124"/>
    </source>
</evidence>
<dbReference type="SUPFAM" id="SSF48452">
    <property type="entry name" value="TPR-like"/>
    <property type="match status" value="1"/>
</dbReference>
<dbReference type="Pfam" id="PF13424">
    <property type="entry name" value="TPR_12"/>
    <property type="match status" value="1"/>
</dbReference>
<dbReference type="InterPro" id="IPR053137">
    <property type="entry name" value="NLR-like"/>
</dbReference>
<proteinExistence type="predicted"/>
<evidence type="ECO:0000256" key="1">
    <source>
        <dbReference type="SAM" id="MobiDB-lite"/>
    </source>
</evidence>
<dbReference type="InterPro" id="IPR011990">
    <property type="entry name" value="TPR-like_helical_dom_sf"/>
</dbReference>
<accession>A0A8H6X6H2</accession>
<dbReference type="EMBL" id="JACAZI010000025">
    <property type="protein sequence ID" value="KAF7334970.1"/>
    <property type="molecule type" value="Genomic_DNA"/>
</dbReference>
<organism evidence="2 3">
    <name type="scientific">Mycena venus</name>
    <dbReference type="NCBI Taxonomy" id="2733690"/>
    <lineage>
        <taxon>Eukaryota</taxon>
        <taxon>Fungi</taxon>
        <taxon>Dikarya</taxon>
        <taxon>Basidiomycota</taxon>
        <taxon>Agaricomycotina</taxon>
        <taxon>Agaricomycetes</taxon>
        <taxon>Agaricomycetidae</taxon>
        <taxon>Agaricales</taxon>
        <taxon>Marasmiineae</taxon>
        <taxon>Mycenaceae</taxon>
        <taxon>Mycena</taxon>
    </lineage>
</organism>
<keyword evidence="3" id="KW-1185">Reference proteome</keyword>
<dbReference type="OrthoDB" id="3222453at2759"/>